<sequence>MSAPVISEVSEGSPAAQAGLAIGDVLVLINGVVPLDVIEYQQLTDGPEVNLVVQRKGSPIDRKLRISKEVGQPLGLRVDSAVFDRIRTCDNHCEFCFIYQLPKGMRKSLYLKDDDYRLSFLYGNFTTLTRFTELDAERVIREHLSPIYVSIHTTDPNLRAAMLRNPRGATSLKWLDILLEAGIEVHGQVVVCPGVNDGVHLERTLLDIMDRYSALASVGIVPLGVSDHSNEPGMRPHTLEEAQAVIEIVHSLGDACCELFGDRKLFCADEYYLLANTVSPPAPFFEGFTQIENGIGMMKSFEIEFQSGTHLAADGHGGFFQSVDGAPPWGYRAERSALSSPDRDRQPVLVTGAYGAQVLSPLLSEFGRSDVEILVVENRFFGGNIGVTGLMTAGDIERTLRDHGGHARYVLPDVCLNEGRFLDGPHVEDLSIKVEVIETSGVALRTLLEQSAVHVGSLS</sequence>
<protein>
    <submittedName>
        <fullName evidence="3">Unannotated protein</fullName>
    </submittedName>
</protein>
<dbReference type="EMBL" id="CAFABE010000070">
    <property type="protein sequence ID" value="CAB4832183.1"/>
    <property type="molecule type" value="Genomic_DNA"/>
</dbReference>
<dbReference type="InterPro" id="IPR045375">
    <property type="entry name" value="Put_radical_SAM-like_N"/>
</dbReference>
<dbReference type="Pfam" id="PF17820">
    <property type="entry name" value="PDZ_6"/>
    <property type="match status" value="1"/>
</dbReference>
<dbReference type="InterPro" id="IPR013785">
    <property type="entry name" value="Aldolase_TIM"/>
</dbReference>
<organism evidence="3">
    <name type="scientific">freshwater metagenome</name>
    <dbReference type="NCBI Taxonomy" id="449393"/>
    <lineage>
        <taxon>unclassified sequences</taxon>
        <taxon>metagenomes</taxon>
        <taxon>ecological metagenomes</taxon>
    </lineage>
</organism>
<name>A0A6J7ELX8_9ZZZZ</name>
<accession>A0A6J7ELX8</accession>
<dbReference type="InterPro" id="IPR001478">
    <property type="entry name" value="PDZ"/>
</dbReference>
<dbReference type="Pfam" id="PF04459">
    <property type="entry name" value="DUF512"/>
    <property type="match status" value="1"/>
</dbReference>
<dbReference type="EMBL" id="CAFBLT010000004">
    <property type="protein sequence ID" value="CAB4884397.1"/>
    <property type="molecule type" value="Genomic_DNA"/>
</dbReference>
<dbReference type="PROSITE" id="PS50106">
    <property type="entry name" value="PDZ"/>
    <property type="match status" value="1"/>
</dbReference>
<dbReference type="SUPFAM" id="SSF102114">
    <property type="entry name" value="Radical SAM enzymes"/>
    <property type="match status" value="1"/>
</dbReference>
<feature type="domain" description="PDZ" evidence="1">
    <location>
        <begin position="1"/>
        <end position="57"/>
    </location>
</feature>
<evidence type="ECO:0000313" key="3">
    <source>
        <dbReference type="EMBL" id="CAB4884397.1"/>
    </source>
</evidence>
<dbReference type="InterPro" id="IPR036034">
    <property type="entry name" value="PDZ_sf"/>
</dbReference>
<dbReference type="InterPro" id="IPR007549">
    <property type="entry name" value="DUF512"/>
</dbReference>
<proteinExistence type="predicted"/>
<dbReference type="EMBL" id="CAFBPM010000011">
    <property type="protein sequence ID" value="CAB5025268.1"/>
    <property type="molecule type" value="Genomic_DNA"/>
</dbReference>
<dbReference type="Gene3D" id="2.30.42.10">
    <property type="match status" value="1"/>
</dbReference>
<dbReference type="Gene3D" id="3.20.20.70">
    <property type="entry name" value="Aldolase class I"/>
    <property type="match status" value="1"/>
</dbReference>
<dbReference type="InterPro" id="IPR041489">
    <property type="entry name" value="PDZ_6"/>
</dbReference>
<evidence type="ECO:0000259" key="1">
    <source>
        <dbReference type="PROSITE" id="PS50106"/>
    </source>
</evidence>
<dbReference type="AlphaFoldDB" id="A0A6J7ELX8"/>
<gene>
    <name evidence="2" type="ORF">UFOPK3164_01313</name>
    <name evidence="3" type="ORF">UFOPK3427_01888</name>
    <name evidence="4" type="ORF">UFOPK4112_01166</name>
</gene>
<dbReference type="Pfam" id="PF19238">
    <property type="entry name" value="Radical_SAM_2"/>
    <property type="match status" value="1"/>
</dbReference>
<evidence type="ECO:0000313" key="2">
    <source>
        <dbReference type="EMBL" id="CAB4832183.1"/>
    </source>
</evidence>
<reference evidence="3" key="1">
    <citation type="submission" date="2020-05" db="EMBL/GenBank/DDBJ databases">
        <authorList>
            <person name="Chiriac C."/>
            <person name="Salcher M."/>
            <person name="Ghai R."/>
            <person name="Kavagutti S V."/>
        </authorList>
    </citation>
    <scope>NUCLEOTIDE SEQUENCE</scope>
</reference>
<dbReference type="InterPro" id="IPR058240">
    <property type="entry name" value="rSAM_sf"/>
</dbReference>
<dbReference type="SUPFAM" id="SSF50156">
    <property type="entry name" value="PDZ domain-like"/>
    <property type="match status" value="1"/>
</dbReference>
<evidence type="ECO:0000313" key="4">
    <source>
        <dbReference type="EMBL" id="CAB5025268.1"/>
    </source>
</evidence>